<sequence length="148" mass="16613">MTSNITQSYIRHPNNIPAQISLSADTPISPNTTSHCGQIGISLSTNTFYAIGTALEIQISIYDPAFKATGHVAWCIPEKNNHFRTGLVFDDPATAYAVRMIEQICHIEQYRHEIEKAEGRHLTQEAAAHEWILRFAKEFPSINNLVHP</sequence>
<reference evidence="2" key="1">
    <citation type="submission" date="2016-10" db="EMBL/GenBank/DDBJ databases">
        <authorList>
            <person name="Varghese N."/>
            <person name="Submissions S."/>
        </authorList>
    </citation>
    <scope>NUCLEOTIDE SEQUENCE [LARGE SCALE GENOMIC DNA]</scope>
    <source>
        <strain evidence="2">CGMCC 1.10971</strain>
    </source>
</reference>
<evidence type="ECO:0008006" key="3">
    <source>
        <dbReference type="Google" id="ProtNLM"/>
    </source>
</evidence>
<dbReference type="EMBL" id="FOOU01000003">
    <property type="protein sequence ID" value="SFG08809.1"/>
    <property type="molecule type" value="Genomic_DNA"/>
</dbReference>
<dbReference type="OrthoDB" id="8906365at2"/>
<proteinExistence type="predicted"/>
<protein>
    <recommendedName>
        <fullName evidence="3">PilZ domain-containing protein</fullName>
    </recommendedName>
</protein>
<dbReference type="AlphaFoldDB" id="A0A1I2P178"/>
<evidence type="ECO:0000313" key="2">
    <source>
        <dbReference type="Proteomes" id="UP000198623"/>
    </source>
</evidence>
<dbReference type="STRING" id="1045558.SAMN05216175_103180"/>
<dbReference type="RefSeq" id="WP_090725718.1">
    <property type="nucleotide sequence ID" value="NZ_FOOU01000003.1"/>
</dbReference>
<keyword evidence="2" id="KW-1185">Reference proteome</keyword>
<accession>A0A1I2P178</accession>
<organism evidence="1 2">
    <name type="scientific">Neptunomonas qingdaonensis</name>
    <dbReference type="NCBI Taxonomy" id="1045558"/>
    <lineage>
        <taxon>Bacteria</taxon>
        <taxon>Pseudomonadati</taxon>
        <taxon>Pseudomonadota</taxon>
        <taxon>Gammaproteobacteria</taxon>
        <taxon>Oceanospirillales</taxon>
        <taxon>Oceanospirillaceae</taxon>
        <taxon>Neptunomonas</taxon>
    </lineage>
</organism>
<name>A0A1I2P178_9GAMM</name>
<gene>
    <name evidence="1" type="ORF">SAMN05216175_103180</name>
</gene>
<dbReference type="Proteomes" id="UP000198623">
    <property type="component" value="Unassembled WGS sequence"/>
</dbReference>
<evidence type="ECO:0000313" key="1">
    <source>
        <dbReference type="EMBL" id="SFG08809.1"/>
    </source>
</evidence>